<dbReference type="EMBL" id="CADCTZ010000432">
    <property type="protein sequence ID" value="CAA9342648.1"/>
    <property type="molecule type" value="Genomic_DNA"/>
</dbReference>
<proteinExistence type="predicted"/>
<name>A0A6J4LVS3_9CYAN</name>
<reference evidence="1" key="1">
    <citation type="submission" date="2020-02" db="EMBL/GenBank/DDBJ databases">
        <authorList>
            <person name="Meier V. D."/>
        </authorList>
    </citation>
    <scope>NUCLEOTIDE SEQUENCE</scope>
    <source>
        <strain evidence="1">AVDCRST_MAG84</strain>
    </source>
</reference>
<protein>
    <submittedName>
        <fullName evidence="1">Uncharacterized protein</fullName>
    </submittedName>
</protein>
<sequence>MFIHPKFNFFKHKKCHFLCFSGALPPVMKSAQCGSKRASPFCRNPSDRVGGRVFAELELRIQSLVNAMRGRIVNGCYL</sequence>
<gene>
    <name evidence="1" type="ORF">AVDCRST_MAG84-2445</name>
</gene>
<evidence type="ECO:0000313" key="1">
    <source>
        <dbReference type="EMBL" id="CAA9342648.1"/>
    </source>
</evidence>
<dbReference type="AlphaFoldDB" id="A0A6J4LVS3"/>
<organism evidence="1">
    <name type="scientific">uncultured Microcoleus sp</name>
    <dbReference type="NCBI Taxonomy" id="259945"/>
    <lineage>
        <taxon>Bacteria</taxon>
        <taxon>Bacillati</taxon>
        <taxon>Cyanobacteriota</taxon>
        <taxon>Cyanophyceae</taxon>
        <taxon>Oscillatoriophycideae</taxon>
        <taxon>Oscillatoriales</taxon>
        <taxon>Microcoleaceae</taxon>
        <taxon>Microcoleus</taxon>
        <taxon>environmental samples</taxon>
    </lineage>
</organism>
<accession>A0A6J4LVS3</accession>